<sequence>MALRRQGTSRNAGGSVCRASVQENGAPAPGETQKSCLNRKGRAPAQDTAPRRQLVKKAMNTDLEHILLL</sequence>
<name>A0A392S7K6_9FABA</name>
<feature type="compositionally biased region" description="Polar residues" evidence="1">
    <location>
        <begin position="1"/>
        <end position="12"/>
    </location>
</feature>
<evidence type="ECO:0000313" key="2">
    <source>
        <dbReference type="EMBL" id="MCI44422.1"/>
    </source>
</evidence>
<dbReference type="Proteomes" id="UP000265520">
    <property type="component" value="Unassembled WGS sequence"/>
</dbReference>
<evidence type="ECO:0000256" key="1">
    <source>
        <dbReference type="SAM" id="MobiDB-lite"/>
    </source>
</evidence>
<feature type="non-terminal residue" evidence="2">
    <location>
        <position position="69"/>
    </location>
</feature>
<dbReference type="EMBL" id="LXQA010330408">
    <property type="protein sequence ID" value="MCI44422.1"/>
    <property type="molecule type" value="Genomic_DNA"/>
</dbReference>
<proteinExistence type="predicted"/>
<reference evidence="2 3" key="1">
    <citation type="journal article" date="2018" name="Front. Plant Sci.">
        <title>Red Clover (Trifolium pratense) and Zigzag Clover (T. medium) - A Picture of Genomic Similarities and Differences.</title>
        <authorList>
            <person name="Dluhosova J."/>
            <person name="Istvanek J."/>
            <person name="Nedelnik J."/>
            <person name="Repkova J."/>
        </authorList>
    </citation>
    <scope>NUCLEOTIDE SEQUENCE [LARGE SCALE GENOMIC DNA]</scope>
    <source>
        <strain evidence="3">cv. 10/8</strain>
        <tissue evidence="2">Leaf</tissue>
    </source>
</reference>
<evidence type="ECO:0000313" key="3">
    <source>
        <dbReference type="Proteomes" id="UP000265520"/>
    </source>
</evidence>
<comment type="caution">
    <text evidence="2">The sequence shown here is derived from an EMBL/GenBank/DDBJ whole genome shotgun (WGS) entry which is preliminary data.</text>
</comment>
<dbReference type="AlphaFoldDB" id="A0A392S7K6"/>
<organism evidence="2 3">
    <name type="scientific">Trifolium medium</name>
    <dbReference type="NCBI Taxonomy" id="97028"/>
    <lineage>
        <taxon>Eukaryota</taxon>
        <taxon>Viridiplantae</taxon>
        <taxon>Streptophyta</taxon>
        <taxon>Embryophyta</taxon>
        <taxon>Tracheophyta</taxon>
        <taxon>Spermatophyta</taxon>
        <taxon>Magnoliopsida</taxon>
        <taxon>eudicotyledons</taxon>
        <taxon>Gunneridae</taxon>
        <taxon>Pentapetalae</taxon>
        <taxon>rosids</taxon>
        <taxon>fabids</taxon>
        <taxon>Fabales</taxon>
        <taxon>Fabaceae</taxon>
        <taxon>Papilionoideae</taxon>
        <taxon>50 kb inversion clade</taxon>
        <taxon>NPAAA clade</taxon>
        <taxon>Hologalegina</taxon>
        <taxon>IRL clade</taxon>
        <taxon>Trifolieae</taxon>
        <taxon>Trifolium</taxon>
    </lineage>
</organism>
<feature type="region of interest" description="Disordered" evidence="1">
    <location>
        <begin position="1"/>
        <end position="54"/>
    </location>
</feature>
<keyword evidence="3" id="KW-1185">Reference proteome</keyword>
<accession>A0A392S7K6</accession>
<protein>
    <submittedName>
        <fullName evidence="2">Uncharacterized protein</fullName>
    </submittedName>
</protein>